<evidence type="ECO:0000313" key="4">
    <source>
        <dbReference type="Proteomes" id="UP001328107"/>
    </source>
</evidence>
<dbReference type="Proteomes" id="UP001328107">
    <property type="component" value="Unassembled WGS sequence"/>
</dbReference>
<dbReference type="PANTHER" id="PTHR14289:SF16">
    <property type="entry name" value="POLYMERASE DELTA-INTERACTING PROTEIN 2"/>
    <property type="match status" value="1"/>
</dbReference>
<sequence>MHRLNGHGAIGRLPELTADRPAFQFSSNVDLPQSKGGNMWGTFKMERENGQTFDVTLPVSQPSGFVSADRLSPSSPSTPPPP</sequence>
<organism evidence="3 4">
    <name type="scientific">Pristionchus mayeri</name>
    <dbReference type="NCBI Taxonomy" id="1317129"/>
    <lineage>
        <taxon>Eukaryota</taxon>
        <taxon>Metazoa</taxon>
        <taxon>Ecdysozoa</taxon>
        <taxon>Nematoda</taxon>
        <taxon>Chromadorea</taxon>
        <taxon>Rhabditida</taxon>
        <taxon>Rhabditina</taxon>
        <taxon>Diplogasteromorpha</taxon>
        <taxon>Diplogasteroidea</taxon>
        <taxon>Neodiplogasteridae</taxon>
        <taxon>Pristionchus</taxon>
    </lineage>
</organism>
<gene>
    <name evidence="3" type="ORF">PMAYCL1PPCAC_03695</name>
</gene>
<dbReference type="SUPFAM" id="SSF110069">
    <property type="entry name" value="ApaG-like"/>
    <property type="match status" value="1"/>
</dbReference>
<dbReference type="GO" id="GO:0005634">
    <property type="term" value="C:nucleus"/>
    <property type="evidence" value="ECO:0007669"/>
    <property type="project" value="TreeGrafter"/>
</dbReference>
<dbReference type="PANTHER" id="PTHR14289">
    <property type="entry name" value="F-BOX ONLY PROTEIN 3"/>
    <property type="match status" value="1"/>
</dbReference>
<proteinExistence type="predicted"/>
<keyword evidence="4" id="KW-1185">Reference proteome</keyword>
<evidence type="ECO:0000313" key="3">
    <source>
        <dbReference type="EMBL" id="GMR33500.1"/>
    </source>
</evidence>
<accession>A0AAN5C7E3</accession>
<comment type="caution">
    <text evidence="3">The sequence shown here is derived from an EMBL/GenBank/DDBJ whole genome shotgun (WGS) entry which is preliminary data.</text>
</comment>
<dbReference type="AlphaFoldDB" id="A0AAN5C7E3"/>
<feature type="domain" description="ApaG" evidence="2">
    <location>
        <begin position="1"/>
        <end position="69"/>
    </location>
</feature>
<name>A0AAN5C7E3_9BILA</name>
<dbReference type="GO" id="GO:0042645">
    <property type="term" value="C:mitochondrial nucleoid"/>
    <property type="evidence" value="ECO:0007669"/>
    <property type="project" value="TreeGrafter"/>
</dbReference>
<dbReference type="InterPro" id="IPR007474">
    <property type="entry name" value="ApaG_domain"/>
</dbReference>
<dbReference type="InterPro" id="IPR036767">
    <property type="entry name" value="ApaG_sf"/>
</dbReference>
<feature type="non-terminal residue" evidence="3">
    <location>
        <position position="82"/>
    </location>
</feature>
<dbReference type="GO" id="GO:0070987">
    <property type="term" value="P:error-free translesion synthesis"/>
    <property type="evidence" value="ECO:0007669"/>
    <property type="project" value="TreeGrafter"/>
</dbReference>
<dbReference type="Gene3D" id="2.60.40.1470">
    <property type="entry name" value="ApaG domain"/>
    <property type="match status" value="1"/>
</dbReference>
<evidence type="ECO:0000256" key="1">
    <source>
        <dbReference type="SAM" id="MobiDB-lite"/>
    </source>
</evidence>
<dbReference type="EMBL" id="BTRK01000001">
    <property type="protein sequence ID" value="GMR33500.1"/>
    <property type="molecule type" value="Genomic_DNA"/>
</dbReference>
<evidence type="ECO:0000259" key="2">
    <source>
        <dbReference type="PROSITE" id="PS51087"/>
    </source>
</evidence>
<protein>
    <recommendedName>
        <fullName evidence="2">ApaG domain-containing protein</fullName>
    </recommendedName>
</protein>
<feature type="region of interest" description="Disordered" evidence="1">
    <location>
        <begin position="58"/>
        <end position="82"/>
    </location>
</feature>
<dbReference type="PROSITE" id="PS51087">
    <property type="entry name" value="APAG"/>
    <property type="match status" value="1"/>
</dbReference>
<reference evidence="4" key="1">
    <citation type="submission" date="2022-10" db="EMBL/GenBank/DDBJ databases">
        <title>Genome assembly of Pristionchus species.</title>
        <authorList>
            <person name="Yoshida K."/>
            <person name="Sommer R.J."/>
        </authorList>
    </citation>
    <scope>NUCLEOTIDE SEQUENCE [LARGE SCALE GENOMIC DNA]</scope>
    <source>
        <strain evidence="4">RS5460</strain>
    </source>
</reference>